<reference evidence="3 4" key="1">
    <citation type="submission" date="2017-03" db="EMBL/GenBank/DDBJ databases">
        <title>Genomes of endolithic fungi from Antarctica.</title>
        <authorList>
            <person name="Coleine C."/>
            <person name="Masonjones S."/>
            <person name="Stajich J.E."/>
        </authorList>
    </citation>
    <scope>NUCLEOTIDE SEQUENCE [LARGE SCALE GENOMIC DNA]</scope>
    <source>
        <strain evidence="3 4">CCFEE 6314</strain>
    </source>
</reference>
<evidence type="ECO:0000313" key="4">
    <source>
        <dbReference type="Proteomes" id="UP000288859"/>
    </source>
</evidence>
<sequence length="226" mass="26292">MSAAQPLKNNGLSIGLCRPMARGARGPKKKKKRKKKNSSEIMANPSSTNRSHRPIQDLRILAEQHLREIEDELAQEEKDQAKRLQDLERYTKRRRGKDETPPCSDRPPTAKMRPAQVILNRLKWDRELDMTKFRVGYLERFEGIREIPAQDWINEVTEEDWIPQHRIKYFKRLFDDGNSQVVWDRDLKIDKISGPTADTFHKDDDRPGDIGTSTTLQDCFPIESGI</sequence>
<evidence type="ECO:0000259" key="2">
    <source>
        <dbReference type="Pfam" id="PF04457"/>
    </source>
</evidence>
<accession>A0A438NAV0</accession>
<dbReference type="Proteomes" id="UP000288859">
    <property type="component" value="Unassembled WGS sequence"/>
</dbReference>
<gene>
    <name evidence="3" type="ORF">B0A52_04152</name>
</gene>
<dbReference type="VEuPathDB" id="FungiDB:PV10_03339"/>
<evidence type="ECO:0000256" key="1">
    <source>
        <dbReference type="SAM" id="MobiDB-lite"/>
    </source>
</evidence>
<feature type="compositionally biased region" description="Polar residues" evidence="1">
    <location>
        <begin position="39"/>
        <end position="49"/>
    </location>
</feature>
<organism evidence="3 4">
    <name type="scientific">Exophiala mesophila</name>
    <name type="common">Black yeast-like fungus</name>
    <dbReference type="NCBI Taxonomy" id="212818"/>
    <lineage>
        <taxon>Eukaryota</taxon>
        <taxon>Fungi</taxon>
        <taxon>Dikarya</taxon>
        <taxon>Ascomycota</taxon>
        <taxon>Pezizomycotina</taxon>
        <taxon>Eurotiomycetes</taxon>
        <taxon>Chaetothyriomycetidae</taxon>
        <taxon>Chaetothyriales</taxon>
        <taxon>Herpotrichiellaceae</taxon>
        <taxon>Exophiala</taxon>
    </lineage>
</organism>
<feature type="compositionally biased region" description="Basic residues" evidence="1">
    <location>
        <begin position="25"/>
        <end position="36"/>
    </location>
</feature>
<protein>
    <recommendedName>
        <fullName evidence="2">MJ1316 RNA cyclic group end recognition domain-containing protein</fullName>
    </recommendedName>
</protein>
<dbReference type="Pfam" id="PF04457">
    <property type="entry name" value="MJ1316"/>
    <property type="match status" value="1"/>
</dbReference>
<dbReference type="EMBL" id="NAJM01000011">
    <property type="protein sequence ID" value="RVX72753.1"/>
    <property type="molecule type" value="Genomic_DNA"/>
</dbReference>
<name>A0A438NAV0_EXOME</name>
<dbReference type="AlphaFoldDB" id="A0A438NAV0"/>
<proteinExistence type="predicted"/>
<dbReference type="OrthoDB" id="10263155at2759"/>
<feature type="region of interest" description="Disordered" evidence="1">
    <location>
        <begin position="1"/>
        <end position="55"/>
    </location>
</feature>
<feature type="domain" description="MJ1316 RNA cyclic group end recognition" evidence="2">
    <location>
        <begin position="112"/>
        <end position="185"/>
    </location>
</feature>
<comment type="caution">
    <text evidence="3">The sequence shown here is derived from an EMBL/GenBank/DDBJ whole genome shotgun (WGS) entry which is preliminary data.</text>
</comment>
<dbReference type="InterPro" id="IPR040459">
    <property type="entry name" value="MJ1316"/>
</dbReference>
<evidence type="ECO:0000313" key="3">
    <source>
        <dbReference type="EMBL" id="RVX72753.1"/>
    </source>
</evidence>
<feature type="compositionally biased region" description="Basic and acidic residues" evidence="1">
    <location>
        <begin position="80"/>
        <end position="100"/>
    </location>
</feature>
<feature type="region of interest" description="Disordered" evidence="1">
    <location>
        <begin position="80"/>
        <end position="111"/>
    </location>
</feature>